<dbReference type="OrthoDB" id="3997659at2759"/>
<dbReference type="Proteomes" id="UP000307173">
    <property type="component" value="Unassembled WGS sequence"/>
</dbReference>
<organism evidence="3 4">
    <name type="scientific">Pichia inconspicua</name>
    <dbReference type="NCBI Taxonomy" id="52247"/>
    <lineage>
        <taxon>Eukaryota</taxon>
        <taxon>Fungi</taxon>
        <taxon>Dikarya</taxon>
        <taxon>Ascomycota</taxon>
        <taxon>Saccharomycotina</taxon>
        <taxon>Pichiomycetes</taxon>
        <taxon>Pichiales</taxon>
        <taxon>Pichiaceae</taxon>
        <taxon>Pichia</taxon>
    </lineage>
</organism>
<protein>
    <recommendedName>
        <fullName evidence="2">CRAL-TRIO domain-containing protein</fullName>
    </recommendedName>
</protein>
<evidence type="ECO:0000313" key="3">
    <source>
        <dbReference type="EMBL" id="TID30791.1"/>
    </source>
</evidence>
<accession>A0A4T0X5P1</accession>
<gene>
    <name evidence="3" type="ORF">CANINC_000707</name>
</gene>
<dbReference type="InterPro" id="IPR001251">
    <property type="entry name" value="CRAL-TRIO_dom"/>
</dbReference>
<keyword evidence="4" id="KW-1185">Reference proteome</keyword>
<dbReference type="InterPro" id="IPR036865">
    <property type="entry name" value="CRAL-TRIO_dom_sf"/>
</dbReference>
<dbReference type="Gene3D" id="3.40.525.10">
    <property type="entry name" value="CRAL-TRIO lipid binding domain"/>
    <property type="match status" value="1"/>
</dbReference>
<feature type="compositionally biased region" description="Polar residues" evidence="1">
    <location>
        <begin position="481"/>
        <end position="493"/>
    </location>
</feature>
<sequence length="643" mass="73023">MANRCYYRSATLDPQSQLPLYVLDLTHVPPAVLSSSASQPNDTALQSFTDTLISLAPDQNHALVVFTNGLHREGLDDSTAGTTDRSLTLIRFLKLIPAASRENLQKMYIVHGTWILKSVVDVFSKFHALASNTGRQPSIIKCDTLTALSHHIDLTKLPISLHTYIIDKIYFHNSRIILTRDFPPLYGEPLTIYDSQFPLSQFQRIFNNLISYLSRPQLDVHLSRRDWNTIIKCSSLPAETKLAIDILSDCLKRGQLVSLSDYSFVEHYMIFVKFVLKLSNSKTPLIPPQLLLAYKIDFSDITQVNSFLNKVLLFKHHLSSTTYDNAYILIKIFKIFNYLTLKVQREVSLIDPSAKNSQKAIERHKLRLVLAFTKILYAENSTLNSTDSLASTDLDDDAGFDNLFKFVRSLFDNYDTLTVLGTPHTIDDFNNHISTDDFIAFENFKINALGDTDKVEARVVNNLPQSHTSPVKITVVPSPPRTNSHSPSPSMPRNNELFTMAKHKNIDIQPMTPDSSETAPIPVTQSQVDIVIDSLESLGIEDDVDANTDDVDIDQAFTTPTRPPRIPQKKPSTLSLHETIVPMVNNNLRKYTDRDLALQEEVERQRIAEQKKQEHAREVERGVRRGERKVSRLARLYEEKYMQ</sequence>
<feature type="region of interest" description="Disordered" evidence="1">
    <location>
        <begin position="470"/>
        <end position="493"/>
    </location>
</feature>
<reference evidence="3 4" key="1">
    <citation type="journal article" date="2019" name="Front. Genet.">
        <title>Whole-Genome Sequencing of the Opportunistic Yeast Pathogen Candida inconspicua Uncovers Its Hybrid Origin.</title>
        <authorList>
            <person name="Mixao V."/>
            <person name="Hansen A.P."/>
            <person name="Saus E."/>
            <person name="Boekhout T."/>
            <person name="Lass-Florl C."/>
            <person name="Gabaldon T."/>
        </authorList>
    </citation>
    <scope>NUCLEOTIDE SEQUENCE [LARGE SCALE GENOMIC DNA]</scope>
    <source>
        <strain evidence="3 4">CBS 180</strain>
    </source>
</reference>
<feature type="domain" description="CRAL-TRIO" evidence="2">
    <location>
        <begin position="42"/>
        <end position="164"/>
    </location>
</feature>
<evidence type="ECO:0000259" key="2">
    <source>
        <dbReference type="Pfam" id="PF13716"/>
    </source>
</evidence>
<dbReference type="AlphaFoldDB" id="A0A4T0X5P1"/>
<evidence type="ECO:0000256" key="1">
    <source>
        <dbReference type="SAM" id="MobiDB-lite"/>
    </source>
</evidence>
<dbReference type="STRING" id="52247.A0A4T0X5P1"/>
<dbReference type="EMBL" id="SELW01000121">
    <property type="protein sequence ID" value="TID30791.1"/>
    <property type="molecule type" value="Genomic_DNA"/>
</dbReference>
<comment type="caution">
    <text evidence="3">The sequence shown here is derived from an EMBL/GenBank/DDBJ whole genome shotgun (WGS) entry which is preliminary data.</text>
</comment>
<evidence type="ECO:0000313" key="4">
    <source>
        <dbReference type="Proteomes" id="UP000307173"/>
    </source>
</evidence>
<dbReference type="Pfam" id="PF13716">
    <property type="entry name" value="CRAL_TRIO_2"/>
    <property type="match status" value="1"/>
</dbReference>
<name>A0A4T0X5P1_9ASCO</name>
<proteinExistence type="predicted"/>